<dbReference type="CDD" id="cd04235">
    <property type="entry name" value="AAK_CK"/>
    <property type="match status" value="1"/>
</dbReference>
<evidence type="ECO:0000259" key="7">
    <source>
        <dbReference type="Pfam" id="PF00696"/>
    </source>
</evidence>
<evidence type="ECO:0000256" key="1">
    <source>
        <dbReference type="ARBA" id="ARBA00011066"/>
    </source>
</evidence>
<dbReference type="PANTHER" id="PTHR30409:SF1">
    <property type="entry name" value="CARBAMATE KINASE-RELATED"/>
    <property type="match status" value="1"/>
</dbReference>
<keyword evidence="5" id="KW-0067">ATP-binding</keyword>
<dbReference type="NCBIfam" id="NF009007">
    <property type="entry name" value="PRK12352.1"/>
    <property type="match status" value="1"/>
</dbReference>
<dbReference type="Gene3D" id="3.40.1160.10">
    <property type="entry name" value="Acetylglutamate kinase-like"/>
    <property type="match status" value="1"/>
</dbReference>
<reference evidence="8 9" key="1">
    <citation type="submission" date="2023-02" db="EMBL/GenBank/DDBJ databases">
        <title>Mannheimia cairiniae sp. nov., a novel species of Mannheimia obtained from moscovy ducks (Cairina moschata) and reclassification of Mannheimia ovis as heterotypic synonym of Mannheimia pernigra.</title>
        <authorList>
            <person name="Christensen H."/>
        </authorList>
    </citation>
    <scope>NUCLEOTIDE SEQUENCE [LARGE SCALE GENOMIC DNA]</scope>
    <source>
        <strain evidence="8 9">AT1</strain>
    </source>
</reference>
<dbReference type="InterPro" id="IPR003964">
    <property type="entry name" value="Carb_kinase"/>
</dbReference>
<feature type="domain" description="Aspartate/glutamate/uridylate kinase" evidence="7">
    <location>
        <begin position="3"/>
        <end position="284"/>
    </location>
</feature>
<dbReference type="PROSITE" id="PS01128">
    <property type="entry name" value="SHIKIMATE_KINASE"/>
    <property type="match status" value="1"/>
</dbReference>
<keyword evidence="2 6" id="KW-0808">Transferase</keyword>
<evidence type="ECO:0000256" key="6">
    <source>
        <dbReference type="PIRNR" id="PIRNR000723"/>
    </source>
</evidence>
<name>A0ABT5MTV6_9PAST</name>
<comment type="caution">
    <text evidence="8">The sequence shown here is derived from an EMBL/GenBank/DDBJ whole genome shotgun (WGS) entry which is preliminary data.</text>
</comment>
<evidence type="ECO:0000256" key="4">
    <source>
        <dbReference type="ARBA" id="ARBA00022777"/>
    </source>
</evidence>
<dbReference type="GO" id="GO:0016301">
    <property type="term" value="F:kinase activity"/>
    <property type="evidence" value="ECO:0007669"/>
    <property type="project" value="UniProtKB-KW"/>
</dbReference>
<evidence type="ECO:0000256" key="3">
    <source>
        <dbReference type="ARBA" id="ARBA00022741"/>
    </source>
</evidence>
<dbReference type="RefSeq" id="WP_273749144.1">
    <property type="nucleotide sequence ID" value="NZ_JAQSJE010000007.1"/>
</dbReference>
<organism evidence="8 9">
    <name type="scientific">Mannheimia cairinae</name>
    <dbReference type="NCBI Taxonomy" id="3025936"/>
    <lineage>
        <taxon>Bacteria</taxon>
        <taxon>Pseudomonadati</taxon>
        <taxon>Pseudomonadota</taxon>
        <taxon>Gammaproteobacteria</taxon>
        <taxon>Pasteurellales</taxon>
        <taxon>Pasteurellaceae</taxon>
        <taxon>Mannheimia</taxon>
    </lineage>
</organism>
<evidence type="ECO:0000313" key="9">
    <source>
        <dbReference type="Proteomes" id="UP001221909"/>
    </source>
</evidence>
<accession>A0ABT5MTV6</accession>
<dbReference type="Pfam" id="PF00696">
    <property type="entry name" value="AA_kinase"/>
    <property type="match status" value="1"/>
</dbReference>
<dbReference type="SUPFAM" id="SSF53633">
    <property type="entry name" value="Carbamate kinase-like"/>
    <property type="match status" value="1"/>
</dbReference>
<keyword evidence="3" id="KW-0547">Nucleotide-binding</keyword>
<dbReference type="Proteomes" id="UP001221909">
    <property type="component" value="Unassembled WGS sequence"/>
</dbReference>
<evidence type="ECO:0000256" key="2">
    <source>
        <dbReference type="ARBA" id="ARBA00022679"/>
    </source>
</evidence>
<dbReference type="InterPro" id="IPR023000">
    <property type="entry name" value="Shikimate_kinase_CS"/>
</dbReference>
<gene>
    <name evidence="8" type="ORF">PTQ27_07415</name>
</gene>
<comment type="similarity">
    <text evidence="1 6">Belongs to the carbamate kinase family.</text>
</comment>
<dbReference type="InterPro" id="IPR001048">
    <property type="entry name" value="Asp/Glu/Uridylate_kinase"/>
</dbReference>
<dbReference type="EMBL" id="JAQSJE010000007">
    <property type="protein sequence ID" value="MDD0824288.1"/>
    <property type="molecule type" value="Genomic_DNA"/>
</dbReference>
<evidence type="ECO:0000256" key="5">
    <source>
        <dbReference type="ARBA" id="ARBA00022840"/>
    </source>
</evidence>
<dbReference type="PANTHER" id="PTHR30409">
    <property type="entry name" value="CARBAMATE KINASE"/>
    <property type="match status" value="1"/>
</dbReference>
<dbReference type="PRINTS" id="PR01469">
    <property type="entry name" value="CARBMTKINASE"/>
</dbReference>
<protein>
    <recommendedName>
        <fullName evidence="6">Carbamate kinase</fullName>
    </recommendedName>
</protein>
<dbReference type="PIRSF" id="PIRSF000723">
    <property type="entry name" value="Carbamate_kin"/>
    <property type="match status" value="1"/>
</dbReference>
<sequence>MDKLLVVAFGGNALISDPHRTDFNHQYECLSQSVDNILSLQELGWKILIVHGNGPQVGFSLQRSEIAKKEVSPISIDYAVAESQGSIGFMFQRAIYNELKKRNLDFQVATLITQTLVDRNDPAFLVPSKPVGCFMTEKQAKEKELALGWSVMEDSGRGFRRTVASPEPKKVLETSIIKSLLERHSIVIAGGGGGIAVCEDSQGYLSGVEAVIDKDLTAALLAIELNARYLLISTGVPKVAINFGKPNQQWLDKLSKSDAQDLIDKGEFGEGSMLPKIEALLKYISVCPKGCGIITTPALMMDALLSKNGTRIEGTKYAPDF</sequence>
<evidence type="ECO:0000313" key="8">
    <source>
        <dbReference type="EMBL" id="MDD0824288.1"/>
    </source>
</evidence>
<dbReference type="InterPro" id="IPR036393">
    <property type="entry name" value="AceGlu_kinase-like_sf"/>
</dbReference>
<proteinExistence type="inferred from homology"/>
<keyword evidence="9" id="KW-1185">Reference proteome</keyword>
<keyword evidence="4 6" id="KW-0418">Kinase</keyword>